<dbReference type="RefSeq" id="WP_157298240.1">
    <property type="nucleotide sequence ID" value="NZ_BAAAZB010000005.1"/>
</dbReference>
<gene>
    <name evidence="4" type="ORF">GO495_03170</name>
</gene>
<organism evidence="4 5">
    <name type="scientific">Chitinophaga oryziterrae</name>
    <dbReference type="NCBI Taxonomy" id="1031224"/>
    <lineage>
        <taxon>Bacteria</taxon>
        <taxon>Pseudomonadati</taxon>
        <taxon>Bacteroidota</taxon>
        <taxon>Chitinophagia</taxon>
        <taxon>Chitinophagales</taxon>
        <taxon>Chitinophagaceae</taxon>
        <taxon>Chitinophaga</taxon>
    </lineage>
</organism>
<protein>
    <submittedName>
        <fullName evidence="4">Response regulator</fullName>
    </submittedName>
</protein>
<evidence type="ECO:0000256" key="1">
    <source>
        <dbReference type="PROSITE-ProRule" id="PRU00169"/>
    </source>
</evidence>
<dbReference type="SUPFAM" id="SSF52172">
    <property type="entry name" value="CheY-like"/>
    <property type="match status" value="1"/>
</dbReference>
<dbReference type="AlphaFoldDB" id="A0A6N8J2W2"/>
<dbReference type="GO" id="GO:0003677">
    <property type="term" value="F:DNA binding"/>
    <property type="evidence" value="ECO:0007669"/>
    <property type="project" value="InterPro"/>
</dbReference>
<name>A0A6N8J2W2_9BACT</name>
<reference evidence="4 5" key="1">
    <citation type="submission" date="2019-12" db="EMBL/GenBank/DDBJ databases">
        <title>The draft genomic sequence of strain Chitinophaga oryziterrae JCM 16595.</title>
        <authorList>
            <person name="Zhang X."/>
        </authorList>
    </citation>
    <scope>NUCLEOTIDE SEQUENCE [LARGE SCALE GENOMIC DNA]</scope>
    <source>
        <strain evidence="4 5">JCM 16595</strain>
    </source>
</reference>
<sequence length="242" mass="27713">MNCIIVDDEPLAREGILLLIQDIPELVITGSFNTVGKAKNFMLSNMVDLIFLDIEMPGTNGLEFAETISGETLVIFTTAFSQYALKSYEVDAIDYLVKPIIKERLEKAVKKASGYHKLLRENKTSQSTLENLSDDYMLIKADRKYYKLLFNDILYIEGLKDYVVIYIGDTRRITAMNLKTISAQLPPDQFLRVSKSYLVNNSHIDSFDNHTIYIRNNEIPIGDIYRKKFLESYLGKKGLNEL</sequence>
<dbReference type="InterPro" id="IPR001789">
    <property type="entry name" value="Sig_transdc_resp-reg_receiver"/>
</dbReference>
<dbReference type="Gene3D" id="3.40.50.2300">
    <property type="match status" value="1"/>
</dbReference>
<dbReference type="PANTHER" id="PTHR37299:SF1">
    <property type="entry name" value="STAGE 0 SPORULATION PROTEIN A HOMOLOG"/>
    <property type="match status" value="1"/>
</dbReference>
<evidence type="ECO:0000313" key="4">
    <source>
        <dbReference type="EMBL" id="MVT39575.1"/>
    </source>
</evidence>
<dbReference type="Gene3D" id="2.40.50.1020">
    <property type="entry name" value="LytTr DNA-binding domain"/>
    <property type="match status" value="1"/>
</dbReference>
<dbReference type="SMART" id="SM00850">
    <property type="entry name" value="LytTR"/>
    <property type="match status" value="1"/>
</dbReference>
<dbReference type="GO" id="GO:0000156">
    <property type="term" value="F:phosphorelay response regulator activity"/>
    <property type="evidence" value="ECO:0007669"/>
    <property type="project" value="InterPro"/>
</dbReference>
<feature type="domain" description="Response regulatory" evidence="2">
    <location>
        <begin position="2"/>
        <end position="113"/>
    </location>
</feature>
<dbReference type="SMART" id="SM00448">
    <property type="entry name" value="REC"/>
    <property type="match status" value="1"/>
</dbReference>
<dbReference type="Pfam" id="PF00072">
    <property type="entry name" value="Response_reg"/>
    <property type="match status" value="1"/>
</dbReference>
<proteinExistence type="predicted"/>
<dbReference type="InterPro" id="IPR011006">
    <property type="entry name" value="CheY-like_superfamily"/>
</dbReference>
<dbReference type="Pfam" id="PF04397">
    <property type="entry name" value="LytTR"/>
    <property type="match status" value="1"/>
</dbReference>
<comment type="caution">
    <text evidence="4">The sequence shown here is derived from an EMBL/GenBank/DDBJ whole genome shotgun (WGS) entry which is preliminary data.</text>
</comment>
<dbReference type="Proteomes" id="UP000468388">
    <property type="component" value="Unassembled WGS sequence"/>
</dbReference>
<evidence type="ECO:0000259" key="3">
    <source>
        <dbReference type="PROSITE" id="PS50930"/>
    </source>
</evidence>
<evidence type="ECO:0000313" key="5">
    <source>
        <dbReference type="Proteomes" id="UP000468388"/>
    </source>
</evidence>
<evidence type="ECO:0000259" key="2">
    <source>
        <dbReference type="PROSITE" id="PS50110"/>
    </source>
</evidence>
<keyword evidence="5" id="KW-1185">Reference proteome</keyword>
<accession>A0A6N8J2W2</accession>
<feature type="domain" description="HTH LytTR-type" evidence="3">
    <location>
        <begin position="137"/>
        <end position="208"/>
    </location>
</feature>
<dbReference type="InterPro" id="IPR007492">
    <property type="entry name" value="LytTR_DNA-bd_dom"/>
</dbReference>
<feature type="modified residue" description="4-aspartylphosphate" evidence="1">
    <location>
        <position position="53"/>
    </location>
</feature>
<dbReference type="PANTHER" id="PTHR37299">
    <property type="entry name" value="TRANSCRIPTIONAL REGULATOR-RELATED"/>
    <property type="match status" value="1"/>
</dbReference>
<dbReference type="OrthoDB" id="9787344at2"/>
<dbReference type="InterPro" id="IPR046947">
    <property type="entry name" value="LytR-like"/>
</dbReference>
<keyword evidence="1" id="KW-0597">Phosphoprotein</keyword>
<dbReference type="PROSITE" id="PS50930">
    <property type="entry name" value="HTH_LYTTR"/>
    <property type="match status" value="1"/>
</dbReference>
<dbReference type="PROSITE" id="PS50110">
    <property type="entry name" value="RESPONSE_REGULATORY"/>
    <property type="match status" value="1"/>
</dbReference>
<dbReference type="EMBL" id="WRXO01000001">
    <property type="protein sequence ID" value="MVT39575.1"/>
    <property type="molecule type" value="Genomic_DNA"/>
</dbReference>